<organism evidence="1 2">
    <name type="scientific">Bacillus phage 019DV002</name>
    <dbReference type="NCBI Taxonomy" id="2601653"/>
    <lineage>
        <taxon>Viruses</taxon>
        <taxon>Duplodnaviria</taxon>
        <taxon>Heunggongvirae</taxon>
        <taxon>Uroviricota</taxon>
        <taxon>Caudoviricetes</taxon>
        <taxon>Ehrlichviridae</taxon>
        <taxon>Gettysburgvirus</taxon>
        <taxon>Gettysburgvirus gv019DV002</taxon>
    </lineage>
</organism>
<sequence>MDKQTKDHIGKIIKEKEEHLNKRFQMIPLTDKQSFLERTYWEMILLMRLTSSSAPTLYERAQKVAVESLELEMKLNTLAK</sequence>
<keyword evidence="2" id="KW-1185">Reference proteome</keyword>
<gene>
    <name evidence="1" type="primary">3</name>
    <name evidence="1" type="ORF">019DV002_3</name>
</gene>
<name>A0A5J6T559_9CAUD</name>
<accession>A0A5J6T559</accession>
<dbReference type="EMBL" id="MN176220">
    <property type="protein sequence ID" value="QFG05148.1"/>
    <property type="molecule type" value="Genomic_DNA"/>
</dbReference>
<dbReference type="Proteomes" id="UP000325508">
    <property type="component" value="Segment"/>
</dbReference>
<evidence type="ECO:0000313" key="1">
    <source>
        <dbReference type="EMBL" id="QFG05148.1"/>
    </source>
</evidence>
<protein>
    <submittedName>
        <fullName evidence="1">Uncharacterized protein</fullName>
    </submittedName>
</protein>
<reference evidence="1 2" key="1">
    <citation type="submission" date="2019-07" db="EMBL/GenBank/DDBJ databases">
        <authorList>
            <person name="Loney R.E."/>
            <person name="Krukonis G.P."/>
            <person name="Delesalle V.A."/>
        </authorList>
    </citation>
    <scope>NUCLEOTIDE SEQUENCE [LARGE SCALE GENOMIC DNA]</scope>
</reference>
<proteinExistence type="predicted"/>
<evidence type="ECO:0000313" key="2">
    <source>
        <dbReference type="Proteomes" id="UP000325508"/>
    </source>
</evidence>